<dbReference type="Pfam" id="PF00512">
    <property type="entry name" value="HisKA"/>
    <property type="match status" value="1"/>
</dbReference>
<comment type="caution">
    <text evidence="6">The sequence shown here is derived from an EMBL/GenBank/DDBJ whole genome shotgun (WGS) entry which is preliminary data.</text>
</comment>
<evidence type="ECO:0000313" key="6">
    <source>
        <dbReference type="EMBL" id="CAG9327243.1"/>
    </source>
</evidence>
<dbReference type="InterPro" id="IPR003594">
    <property type="entry name" value="HATPase_dom"/>
</dbReference>
<evidence type="ECO:0000256" key="2">
    <source>
        <dbReference type="PROSITE-ProRule" id="PRU00169"/>
    </source>
</evidence>
<organism evidence="6 7">
    <name type="scientific">Blepharisma stoltei</name>
    <dbReference type="NCBI Taxonomy" id="1481888"/>
    <lineage>
        <taxon>Eukaryota</taxon>
        <taxon>Sar</taxon>
        <taxon>Alveolata</taxon>
        <taxon>Ciliophora</taxon>
        <taxon>Postciliodesmatophora</taxon>
        <taxon>Heterotrichea</taxon>
        <taxon>Heterotrichida</taxon>
        <taxon>Blepharismidae</taxon>
        <taxon>Blepharisma</taxon>
    </lineage>
</organism>
<dbReference type="Pfam" id="PF02518">
    <property type="entry name" value="HATPase_c"/>
    <property type="match status" value="1"/>
</dbReference>
<keyword evidence="3" id="KW-1133">Transmembrane helix</keyword>
<dbReference type="Gene3D" id="1.10.287.130">
    <property type="match status" value="1"/>
</dbReference>
<dbReference type="SUPFAM" id="SSF55785">
    <property type="entry name" value="PYP-like sensor domain (PAS domain)"/>
    <property type="match status" value="1"/>
</dbReference>
<dbReference type="SUPFAM" id="SSF47384">
    <property type="entry name" value="Homodimeric domain of signal transducing histidine kinase"/>
    <property type="match status" value="1"/>
</dbReference>
<dbReference type="Pfam" id="PF00072">
    <property type="entry name" value="Response_reg"/>
    <property type="match status" value="1"/>
</dbReference>
<dbReference type="GO" id="GO:0000155">
    <property type="term" value="F:phosphorelay sensor kinase activity"/>
    <property type="evidence" value="ECO:0007669"/>
    <property type="project" value="InterPro"/>
</dbReference>
<name>A0AAU9JS80_9CILI</name>
<keyword evidence="3" id="KW-0472">Membrane</keyword>
<dbReference type="Gene3D" id="3.40.50.2300">
    <property type="match status" value="1"/>
</dbReference>
<feature type="transmembrane region" description="Helical" evidence="3">
    <location>
        <begin position="82"/>
        <end position="99"/>
    </location>
</feature>
<dbReference type="Gene3D" id="3.30.450.20">
    <property type="entry name" value="PAS domain"/>
    <property type="match status" value="1"/>
</dbReference>
<dbReference type="CDD" id="cd17546">
    <property type="entry name" value="REC_hyHK_CKI1_RcsC-like"/>
    <property type="match status" value="1"/>
</dbReference>
<dbReference type="PROSITE" id="PS50109">
    <property type="entry name" value="HIS_KIN"/>
    <property type="match status" value="1"/>
</dbReference>
<dbReference type="InterPro" id="IPR001789">
    <property type="entry name" value="Sig_transdc_resp-reg_receiver"/>
</dbReference>
<dbReference type="PRINTS" id="PR00344">
    <property type="entry name" value="BCTRLSENSOR"/>
</dbReference>
<evidence type="ECO:0008006" key="8">
    <source>
        <dbReference type="Google" id="ProtNLM"/>
    </source>
</evidence>
<dbReference type="InterPro" id="IPR036097">
    <property type="entry name" value="HisK_dim/P_sf"/>
</dbReference>
<dbReference type="SUPFAM" id="SSF52172">
    <property type="entry name" value="CheY-like"/>
    <property type="match status" value="1"/>
</dbReference>
<feature type="transmembrane region" description="Helical" evidence="3">
    <location>
        <begin position="202"/>
        <end position="225"/>
    </location>
</feature>
<evidence type="ECO:0000256" key="3">
    <source>
        <dbReference type="SAM" id="Phobius"/>
    </source>
</evidence>
<dbReference type="AlphaFoldDB" id="A0AAU9JS80"/>
<dbReference type="InterPro" id="IPR003661">
    <property type="entry name" value="HisK_dim/P_dom"/>
</dbReference>
<evidence type="ECO:0000259" key="5">
    <source>
        <dbReference type="PROSITE" id="PS50110"/>
    </source>
</evidence>
<feature type="domain" description="Response regulatory" evidence="5">
    <location>
        <begin position="594"/>
        <end position="719"/>
    </location>
</feature>
<keyword evidence="1 2" id="KW-0597">Phosphoprotein</keyword>
<feature type="transmembrane region" description="Helical" evidence="3">
    <location>
        <begin position="28"/>
        <end position="46"/>
    </location>
</feature>
<feature type="transmembrane region" description="Helical" evidence="3">
    <location>
        <begin position="52"/>
        <end position="70"/>
    </location>
</feature>
<dbReference type="SMART" id="SM00388">
    <property type="entry name" value="HisKA"/>
    <property type="match status" value="1"/>
</dbReference>
<feature type="domain" description="Histidine kinase" evidence="4">
    <location>
        <begin position="336"/>
        <end position="556"/>
    </location>
</feature>
<dbReference type="InterPro" id="IPR050956">
    <property type="entry name" value="2C_system_His_kinase"/>
</dbReference>
<dbReference type="PANTHER" id="PTHR43719">
    <property type="entry name" value="TWO-COMPONENT HISTIDINE KINASE"/>
    <property type="match status" value="1"/>
</dbReference>
<dbReference type="InterPro" id="IPR011006">
    <property type="entry name" value="CheY-like_superfamily"/>
</dbReference>
<feature type="modified residue" description="4-aspartylphosphate" evidence="2">
    <location>
        <position position="648"/>
    </location>
</feature>
<evidence type="ECO:0000256" key="1">
    <source>
        <dbReference type="ARBA" id="ARBA00022553"/>
    </source>
</evidence>
<dbReference type="CDD" id="cd00082">
    <property type="entry name" value="HisKA"/>
    <property type="match status" value="1"/>
</dbReference>
<keyword evidence="3" id="KW-0812">Transmembrane</keyword>
<dbReference type="Gene3D" id="3.30.565.10">
    <property type="entry name" value="Histidine kinase-like ATPase, C-terminal domain"/>
    <property type="match status" value="1"/>
</dbReference>
<reference evidence="6" key="1">
    <citation type="submission" date="2021-09" db="EMBL/GenBank/DDBJ databases">
        <authorList>
            <consortium name="AG Swart"/>
            <person name="Singh M."/>
            <person name="Singh A."/>
            <person name="Seah K."/>
            <person name="Emmerich C."/>
        </authorList>
    </citation>
    <scope>NUCLEOTIDE SEQUENCE</scope>
    <source>
        <strain evidence="6">ATCC30299</strain>
    </source>
</reference>
<evidence type="ECO:0000313" key="7">
    <source>
        <dbReference type="Proteomes" id="UP001162131"/>
    </source>
</evidence>
<keyword evidence="7" id="KW-1185">Reference proteome</keyword>
<dbReference type="InterPro" id="IPR035965">
    <property type="entry name" value="PAS-like_dom_sf"/>
</dbReference>
<gene>
    <name evidence="6" type="ORF">BSTOLATCC_MIC43283</name>
</gene>
<dbReference type="InterPro" id="IPR036890">
    <property type="entry name" value="HATPase_C_sf"/>
</dbReference>
<evidence type="ECO:0000259" key="4">
    <source>
        <dbReference type="PROSITE" id="PS50109"/>
    </source>
</evidence>
<accession>A0AAU9JS80</accession>
<dbReference type="PROSITE" id="PS50110">
    <property type="entry name" value="RESPONSE_REGULATORY"/>
    <property type="match status" value="1"/>
</dbReference>
<dbReference type="SUPFAM" id="SSF55874">
    <property type="entry name" value="ATPase domain of HSP90 chaperone/DNA topoisomerase II/histidine kinase"/>
    <property type="match status" value="1"/>
</dbReference>
<sequence>MEKERRLWWEEEVNENYRILKKVNYSRLVLISICWVFYITGTIWLSCDWSGYIIFCAKISFAQLVVCIIMEFLENKGAFAKSFFAILLSEFSCSMWWVFGREAFKSSELLFSNVSLAYTNICEWPFILSPFFRIVILCKHVFMWHYHNYYKWGFDLRIEETMSHYLSILLVVMCDLYIRNIKATSFERFLSRKNLERAEKRFSVIFNLFPDGILILSGAHSILYINAVMTRFLGCSKDRVVQTLSTIEYCQGKKYSHLSNSNKLIDDLILVPSLEVNQEVVLGLSKIQNSNLEFRAQKVLWDDHDAILLTVRDANHIINLEQSISDNKLKNVLLRSVSHELRTPINAITSLSEALMSEPEIVQNKKFKENLNIVSVSSKLLLSLVNDLLDYSRILAGAFSVQKTNCLIRAIVQDAVQLLKTQAEKKGLIIFSRIDPQMPAYIYTDSLRLSQVILNLLSNALKFTLKGHIEICCLLVTKGVIKIIISDTGIGIEESNLPNLFKEFNTHTNQTINPTGCGLGLFISNIIVKELGPKPIEVSSTLGEGSSFSFFINIHEDELAQSYYEELHNNITSENISQIVPKDFSKLIEKEYPQVLIVDDNDFNRIAIGSLLLHCGILYNESYTGKEAVKKIQESCRIMKPYKLVIMDGSMPELNGWEATKMIHQLYFDGKLSSLPIIIGYTAFSSEEELNLCIESGMKECLIKPCSKEVLISKVLHYLSL</sequence>
<dbReference type="PANTHER" id="PTHR43719:SF28">
    <property type="entry name" value="PEROXIDE STRESS-ACTIVATED HISTIDINE KINASE MAK1-RELATED"/>
    <property type="match status" value="1"/>
</dbReference>
<dbReference type="InterPro" id="IPR005467">
    <property type="entry name" value="His_kinase_dom"/>
</dbReference>
<protein>
    <recommendedName>
        <fullName evidence="8">Histidine kinase</fullName>
    </recommendedName>
</protein>
<dbReference type="SMART" id="SM00448">
    <property type="entry name" value="REC"/>
    <property type="match status" value="1"/>
</dbReference>
<proteinExistence type="predicted"/>
<dbReference type="Proteomes" id="UP001162131">
    <property type="component" value="Unassembled WGS sequence"/>
</dbReference>
<dbReference type="EMBL" id="CAJZBQ010000043">
    <property type="protein sequence ID" value="CAG9327243.1"/>
    <property type="molecule type" value="Genomic_DNA"/>
</dbReference>
<dbReference type="InterPro" id="IPR004358">
    <property type="entry name" value="Sig_transdc_His_kin-like_C"/>
</dbReference>
<dbReference type="SMART" id="SM00387">
    <property type="entry name" value="HATPase_c"/>
    <property type="match status" value="1"/>
</dbReference>